<name>A0A443S7D5_9ACAR</name>
<dbReference type="FunFam" id="1.10.287.630:FF:000001">
    <property type="entry name" value="Cyclic nucleotide-gated channel alpha 3"/>
    <property type="match status" value="1"/>
</dbReference>
<dbReference type="GO" id="GO:0005223">
    <property type="term" value="F:intracellularly cGMP-activated cation channel activity"/>
    <property type="evidence" value="ECO:0007669"/>
    <property type="project" value="TreeGrafter"/>
</dbReference>
<dbReference type="InterPro" id="IPR005821">
    <property type="entry name" value="Ion_trans_dom"/>
</dbReference>
<sequence length="363" mass="42744">NRSDVNVNECYLFIVQIRRLKGSFVVDPSKNFYYRWLSVISIAVLYNLLVIIGRSVFWNLHNIWPNAWFVLDYICDTLYVIDIIVQARTGYLEQGLIVLDSNKLLVNYFKSVHIKLDLLSLVPTDLFYFTTGLECVNRMPCPVIVRMNRLLRFHRLHEFFDRTETRTNFPNAFRIGKLIFIILVVIHWNACFYFAMSYIIGFDTDKWVYSNEENGNTFASQYIYCFYWSTLTLTAIGEVPVPVREEEYIFVIIDFLIGVLIFATIVGNVGSMITNMNAARAEFQSRMDAVKQYMELRRVSKELERRVIKWFDYLWSNKQSLDEEAVTSILPDKLKAEIAIHVHLETLKKVENCFLLYFIILVH</sequence>
<proteinExistence type="predicted"/>
<dbReference type="InterPro" id="IPR018490">
    <property type="entry name" value="cNMP-bd_dom_sf"/>
</dbReference>
<keyword evidence="8" id="KW-0407">Ion channel</keyword>
<dbReference type="SUPFAM" id="SSF51206">
    <property type="entry name" value="cAMP-binding domain-like"/>
    <property type="match status" value="1"/>
</dbReference>
<comment type="caution">
    <text evidence="11">The sequence shown here is derived from an EMBL/GenBank/DDBJ whole genome shotgun (WGS) entry which is preliminary data.</text>
</comment>
<evidence type="ECO:0000256" key="3">
    <source>
        <dbReference type="ARBA" id="ARBA00022692"/>
    </source>
</evidence>
<dbReference type="GO" id="GO:0030553">
    <property type="term" value="F:cGMP binding"/>
    <property type="evidence" value="ECO:0007669"/>
    <property type="project" value="TreeGrafter"/>
</dbReference>
<protein>
    <submittedName>
        <fullName evidence="11">Cyclic nucleotide-gated cation channel alpha-3-like protein</fullName>
    </submittedName>
</protein>
<keyword evidence="3 9" id="KW-0812">Transmembrane</keyword>
<comment type="subcellular location">
    <subcellularLocation>
        <location evidence="1">Membrane</location>
        <topology evidence="1">Multi-pass membrane protein</topology>
    </subcellularLocation>
</comment>
<feature type="transmembrane region" description="Helical" evidence="9">
    <location>
        <begin position="33"/>
        <end position="52"/>
    </location>
</feature>
<evidence type="ECO:0000256" key="4">
    <source>
        <dbReference type="ARBA" id="ARBA00022989"/>
    </source>
</evidence>
<dbReference type="SUPFAM" id="SSF81324">
    <property type="entry name" value="Voltage-gated potassium channels"/>
    <property type="match status" value="1"/>
</dbReference>
<dbReference type="VEuPathDB" id="VectorBase:LDEU008590"/>
<evidence type="ECO:0000256" key="5">
    <source>
        <dbReference type="ARBA" id="ARBA00023065"/>
    </source>
</evidence>
<dbReference type="Pfam" id="PF00520">
    <property type="entry name" value="Ion_trans"/>
    <property type="match status" value="1"/>
</dbReference>
<dbReference type="GO" id="GO:0017071">
    <property type="term" value="C:intracellular cyclic nucleotide activated cation channel complex"/>
    <property type="evidence" value="ECO:0007669"/>
    <property type="project" value="TreeGrafter"/>
</dbReference>
<dbReference type="GO" id="GO:0005886">
    <property type="term" value="C:plasma membrane"/>
    <property type="evidence" value="ECO:0007669"/>
    <property type="project" value="TreeGrafter"/>
</dbReference>
<evidence type="ECO:0000256" key="2">
    <source>
        <dbReference type="ARBA" id="ARBA00022448"/>
    </source>
</evidence>
<dbReference type="Gene3D" id="1.10.287.70">
    <property type="match status" value="1"/>
</dbReference>
<dbReference type="GO" id="GO:0044877">
    <property type="term" value="F:protein-containing complex binding"/>
    <property type="evidence" value="ECO:0007669"/>
    <property type="project" value="TreeGrafter"/>
</dbReference>
<keyword evidence="4 9" id="KW-1133">Transmembrane helix</keyword>
<dbReference type="InterPro" id="IPR050866">
    <property type="entry name" value="CNG_cation_channel"/>
</dbReference>
<feature type="transmembrane region" description="Helical" evidence="9">
    <location>
        <begin position="178"/>
        <end position="200"/>
    </location>
</feature>
<dbReference type="PANTHER" id="PTHR45638:SF11">
    <property type="entry name" value="CYCLIC NUCLEOTIDE-GATED CATION CHANNEL SUBUNIT A"/>
    <property type="match status" value="1"/>
</dbReference>
<dbReference type="FunFam" id="1.10.287.70:FF:000030">
    <property type="entry name" value="Cyclic nucleotide-gated channel alpha 3"/>
    <property type="match status" value="1"/>
</dbReference>
<dbReference type="Proteomes" id="UP000288716">
    <property type="component" value="Unassembled WGS sequence"/>
</dbReference>
<dbReference type="STRING" id="299467.A0A443S7D5"/>
<dbReference type="PANTHER" id="PTHR45638">
    <property type="entry name" value="CYCLIC NUCLEOTIDE-GATED CATION CHANNEL SUBUNIT A"/>
    <property type="match status" value="1"/>
</dbReference>
<organism evidence="11 12">
    <name type="scientific">Leptotrombidium deliense</name>
    <dbReference type="NCBI Taxonomy" id="299467"/>
    <lineage>
        <taxon>Eukaryota</taxon>
        <taxon>Metazoa</taxon>
        <taxon>Ecdysozoa</taxon>
        <taxon>Arthropoda</taxon>
        <taxon>Chelicerata</taxon>
        <taxon>Arachnida</taxon>
        <taxon>Acari</taxon>
        <taxon>Acariformes</taxon>
        <taxon>Trombidiformes</taxon>
        <taxon>Prostigmata</taxon>
        <taxon>Anystina</taxon>
        <taxon>Parasitengona</taxon>
        <taxon>Trombiculoidea</taxon>
        <taxon>Trombiculidae</taxon>
        <taxon>Leptotrombidium</taxon>
    </lineage>
</organism>
<evidence type="ECO:0000256" key="8">
    <source>
        <dbReference type="ARBA" id="ARBA00023303"/>
    </source>
</evidence>
<keyword evidence="2" id="KW-0813">Transport</keyword>
<dbReference type="GO" id="GO:0005222">
    <property type="term" value="F:intracellularly cAMP-activated cation channel activity"/>
    <property type="evidence" value="ECO:0007669"/>
    <property type="project" value="TreeGrafter"/>
</dbReference>
<evidence type="ECO:0000313" key="11">
    <source>
        <dbReference type="EMBL" id="RWS23450.1"/>
    </source>
</evidence>
<keyword evidence="5" id="KW-0406">Ion transport</keyword>
<dbReference type="AlphaFoldDB" id="A0A443S7D5"/>
<gene>
    <name evidence="11" type="ORF">B4U80_05674</name>
</gene>
<keyword evidence="12" id="KW-1185">Reference proteome</keyword>
<feature type="non-terminal residue" evidence="11">
    <location>
        <position position="1"/>
    </location>
</feature>
<evidence type="ECO:0000256" key="6">
    <source>
        <dbReference type="ARBA" id="ARBA00023136"/>
    </source>
</evidence>
<feature type="transmembrane region" description="Helical" evidence="9">
    <location>
        <begin position="248"/>
        <end position="270"/>
    </location>
</feature>
<evidence type="ECO:0000256" key="9">
    <source>
        <dbReference type="SAM" id="Phobius"/>
    </source>
</evidence>
<keyword evidence="6 9" id="KW-0472">Membrane</keyword>
<evidence type="ECO:0000256" key="1">
    <source>
        <dbReference type="ARBA" id="ARBA00004141"/>
    </source>
</evidence>
<accession>A0A443S7D5</accession>
<dbReference type="OrthoDB" id="421226at2759"/>
<feature type="domain" description="Ion transport" evidence="10">
    <location>
        <begin position="34"/>
        <end position="279"/>
    </location>
</feature>
<evidence type="ECO:0000256" key="7">
    <source>
        <dbReference type="ARBA" id="ARBA00023286"/>
    </source>
</evidence>
<evidence type="ECO:0000313" key="12">
    <source>
        <dbReference type="Proteomes" id="UP000288716"/>
    </source>
</evidence>
<keyword evidence="7" id="KW-1071">Ligand-gated ion channel</keyword>
<evidence type="ECO:0000259" key="10">
    <source>
        <dbReference type="Pfam" id="PF00520"/>
    </source>
</evidence>
<dbReference type="Gene3D" id="1.10.287.630">
    <property type="entry name" value="Helix hairpin bin"/>
    <property type="match status" value="1"/>
</dbReference>
<dbReference type="EMBL" id="NCKV01006423">
    <property type="protein sequence ID" value="RWS23450.1"/>
    <property type="molecule type" value="Genomic_DNA"/>
</dbReference>
<reference evidence="11 12" key="1">
    <citation type="journal article" date="2018" name="Gigascience">
        <title>Genomes of trombidid mites reveal novel predicted allergens and laterally-transferred genes associated with secondary metabolism.</title>
        <authorList>
            <person name="Dong X."/>
            <person name="Chaisiri K."/>
            <person name="Xia D."/>
            <person name="Armstrong S.D."/>
            <person name="Fang Y."/>
            <person name="Donnelly M.J."/>
            <person name="Kadowaki T."/>
            <person name="McGarry J.W."/>
            <person name="Darby A.C."/>
            <person name="Makepeace B.L."/>
        </authorList>
    </citation>
    <scope>NUCLEOTIDE SEQUENCE [LARGE SCALE GENOMIC DNA]</scope>
    <source>
        <strain evidence="11">UoL-UT</strain>
    </source>
</reference>